<gene>
    <name evidence="1" type="ORF">BDN72DRAFT_899071</name>
</gene>
<keyword evidence="2" id="KW-1185">Reference proteome</keyword>
<sequence>MDINAILPPPVSPGDPPSNPNPLPNLREVWIQIPPTNWIFAEADWTSLLRFMAPKNYPIIALVFEDENQPGSLDFLQTPVDWFISQNHPVDATSISILLKPFECITDLVLPVRCFGFGQKRLPIHSFLDLSSDDEFVEEPSSMTDILRKTCAFVNCFSAVKKITANAKRYQTRFAPAKPPTEREIKVLVSQLKSHCPRIRELVVNEVIYSVQEIAI</sequence>
<protein>
    <submittedName>
        <fullName evidence="1">Uncharacterized protein</fullName>
    </submittedName>
</protein>
<accession>A0ACD3ANP5</accession>
<name>A0ACD3ANP5_9AGAR</name>
<evidence type="ECO:0000313" key="2">
    <source>
        <dbReference type="Proteomes" id="UP000308600"/>
    </source>
</evidence>
<reference evidence="1 2" key="1">
    <citation type="journal article" date="2019" name="Nat. Ecol. Evol.">
        <title>Megaphylogeny resolves global patterns of mushroom evolution.</title>
        <authorList>
            <person name="Varga T."/>
            <person name="Krizsan K."/>
            <person name="Foldi C."/>
            <person name="Dima B."/>
            <person name="Sanchez-Garcia M."/>
            <person name="Sanchez-Ramirez S."/>
            <person name="Szollosi G.J."/>
            <person name="Szarkandi J.G."/>
            <person name="Papp V."/>
            <person name="Albert L."/>
            <person name="Andreopoulos W."/>
            <person name="Angelini C."/>
            <person name="Antonin V."/>
            <person name="Barry K.W."/>
            <person name="Bougher N.L."/>
            <person name="Buchanan P."/>
            <person name="Buyck B."/>
            <person name="Bense V."/>
            <person name="Catcheside P."/>
            <person name="Chovatia M."/>
            <person name="Cooper J."/>
            <person name="Damon W."/>
            <person name="Desjardin D."/>
            <person name="Finy P."/>
            <person name="Geml J."/>
            <person name="Haridas S."/>
            <person name="Hughes K."/>
            <person name="Justo A."/>
            <person name="Karasinski D."/>
            <person name="Kautmanova I."/>
            <person name="Kiss B."/>
            <person name="Kocsube S."/>
            <person name="Kotiranta H."/>
            <person name="LaButti K.M."/>
            <person name="Lechner B.E."/>
            <person name="Liimatainen K."/>
            <person name="Lipzen A."/>
            <person name="Lukacs Z."/>
            <person name="Mihaltcheva S."/>
            <person name="Morgado L.N."/>
            <person name="Niskanen T."/>
            <person name="Noordeloos M.E."/>
            <person name="Ohm R.A."/>
            <person name="Ortiz-Santana B."/>
            <person name="Ovrebo C."/>
            <person name="Racz N."/>
            <person name="Riley R."/>
            <person name="Savchenko A."/>
            <person name="Shiryaev A."/>
            <person name="Soop K."/>
            <person name="Spirin V."/>
            <person name="Szebenyi C."/>
            <person name="Tomsovsky M."/>
            <person name="Tulloss R.E."/>
            <person name="Uehling J."/>
            <person name="Grigoriev I.V."/>
            <person name="Vagvolgyi C."/>
            <person name="Papp T."/>
            <person name="Martin F.M."/>
            <person name="Miettinen O."/>
            <person name="Hibbett D.S."/>
            <person name="Nagy L.G."/>
        </authorList>
    </citation>
    <scope>NUCLEOTIDE SEQUENCE [LARGE SCALE GENOMIC DNA]</scope>
    <source>
        <strain evidence="1 2">NL-1719</strain>
    </source>
</reference>
<dbReference type="EMBL" id="ML208379">
    <property type="protein sequence ID" value="TFK67320.1"/>
    <property type="molecule type" value="Genomic_DNA"/>
</dbReference>
<dbReference type="Proteomes" id="UP000308600">
    <property type="component" value="Unassembled WGS sequence"/>
</dbReference>
<evidence type="ECO:0000313" key="1">
    <source>
        <dbReference type="EMBL" id="TFK67320.1"/>
    </source>
</evidence>
<organism evidence="1 2">
    <name type="scientific">Pluteus cervinus</name>
    <dbReference type="NCBI Taxonomy" id="181527"/>
    <lineage>
        <taxon>Eukaryota</taxon>
        <taxon>Fungi</taxon>
        <taxon>Dikarya</taxon>
        <taxon>Basidiomycota</taxon>
        <taxon>Agaricomycotina</taxon>
        <taxon>Agaricomycetes</taxon>
        <taxon>Agaricomycetidae</taxon>
        <taxon>Agaricales</taxon>
        <taxon>Pluteineae</taxon>
        <taxon>Pluteaceae</taxon>
        <taxon>Pluteus</taxon>
    </lineage>
</organism>
<proteinExistence type="predicted"/>